<dbReference type="VEuPathDB" id="CryptoDB:Cvel_3204"/>
<reference evidence="3" key="1">
    <citation type="submission" date="2014-11" db="EMBL/GenBank/DDBJ databases">
        <authorList>
            <person name="Otto D Thomas"/>
            <person name="Naeem Raeece"/>
        </authorList>
    </citation>
    <scope>NUCLEOTIDE SEQUENCE</scope>
</reference>
<gene>
    <name evidence="3" type="ORF">Cvel_3204</name>
</gene>
<name>A0A0G4FDI5_9ALVE</name>
<feature type="chain" id="PRO_5005188440" evidence="2">
    <location>
        <begin position="17"/>
        <end position="442"/>
    </location>
</feature>
<sequence>MPCMIWAAMIVELVELDWLEVLWGPHGTAGSEWAGCFNRPLLYPRVPRGDWSRLFLFRDAIRKEEEETVELRESIAAAGGTEEYVDLELTNLLHAVVSGAAREAVERADHLLNRLPRTPIEILQRIYLESAHIDSEKAVVRELTWIYEKKGAYPELVSPFLHWAFWDKPTVMFEVAAYQSQFDGNPHAPQAIPSFQHLIEDEEGWEDLWESGEGKKKKRDRDQKKEEKKKPEIFGEWRGFNPQKLDPLPFTAQVRACALSLVLTSPSFTKGTVRILINNLRASPLLPLQPYLGGGRFRRPALFSAQTHEAVAYLLEWSGKAVEDLGGGITDANGSTLLHAVCAWSREEAKAGDRFRKRQRKKELHSGMLLLRNFSVPMIEAMMYENNTQNHNARDIAERKNNTAAQLLLEFLNRYPSTGFNDAIAWIQRGVRPAVEEKRHTQ</sequence>
<dbReference type="PhylomeDB" id="A0A0G4FDI5"/>
<evidence type="ECO:0000256" key="1">
    <source>
        <dbReference type="SAM" id="MobiDB-lite"/>
    </source>
</evidence>
<keyword evidence="2" id="KW-0732">Signal</keyword>
<feature type="compositionally biased region" description="Basic and acidic residues" evidence="1">
    <location>
        <begin position="220"/>
        <end position="230"/>
    </location>
</feature>
<dbReference type="AlphaFoldDB" id="A0A0G4FDI5"/>
<accession>A0A0G4FDI5</accession>
<feature type="signal peptide" evidence="2">
    <location>
        <begin position="1"/>
        <end position="16"/>
    </location>
</feature>
<evidence type="ECO:0000313" key="3">
    <source>
        <dbReference type="EMBL" id="CEM10967.1"/>
    </source>
</evidence>
<protein>
    <submittedName>
        <fullName evidence="3">Uncharacterized protein</fullName>
    </submittedName>
</protein>
<organism evidence="3">
    <name type="scientific">Chromera velia CCMP2878</name>
    <dbReference type="NCBI Taxonomy" id="1169474"/>
    <lineage>
        <taxon>Eukaryota</taxon>
        <taxon>Sar</taxon>
        <taxon>Alveolata</taxon>
        <taxon>Colpodellida</taxon>
        <taxon>Chromeraceae</taxon>
        <taxon>Chromera</taxon>
    </lineage>
</organism>
<evidence type="ECO:0000256" key="2">
    <source>
        <dbReference type="SAM" id="SignalP"/>
    </source>
</evidence>
<proteinExistence type="predicted"/>
<feature type="region of interest" description="Disordered" evidence="1">
    <location>
        <begin position="210"/>
        <end position="230"/>
    </location>
</feature>
<dbReference type="EMBL" id="CDMZ01000286">
    <property type="protein sequence ID" value="CEM10967.1"/>
    <property type="molecule type" value="Genomic_DNA"/>
</dbReference>